<reference evidence="2" key="1">
    <citation type="journal article" date="2023" name="Mol. Phylogenet. Evol.">
        <title>Genome-scale phylogeny and comparative genomics of the fungal order Sordariales.</title>
        <authorList>
            <person name="Hensen N."/>
            <person name="Bonometti L."/>
            <person name="Westerberg I."/>
            <person name="Brannstrom I.O."/>
            <person name="Guillou S."/>
            <person name="Cros-Aarteil S."/>
            <person name="Calhoun S."/>
            <person name="Haridas S."/>
            <person name="Kuo A."/>
            <person name="Mondo S."/>
            <person name="Pangilinan J."/>
            <person name="Riley R."/>
            <person name="LaButti K."/>
            <person name="Andreopoulos B."/>
            <person name="Lipzen A."/>
            <person name="Chen C."/>
            <person name="Yan M."/>
            <person name="Daum C."/>
            <person name="Ng V."/>
            <person name="Clum A."/>
            <person name="Steindorff A."/>
            <person name="Ohm R.A."/>
            <person name="Martin F."/>
            <person name="Silar P."/>
            <person name="Natvig D.O."/>
            <person name="Lalanne C."/>
            <person name="Gautier V."/>
            <person name="Ament-Velasquez S.L."/>
            <person name="Kruys A."/>
            <person name="Hutchinson M.I."/>
            <person name="Powell A.J."/>
            <person name="Barry K."/>
            <person name="Miller A.N."/>
            <person name="Grigoriev I.V."/>
            <person name="Debuchy R."/>
            <person name="Gladieux P."/>
            <person name="Hiltunen Thoren M."/>
            <person name="Johannesson H."/>
        </authorList>
    </citation>
    <scope>NUCLEOTIDE SEQUENCE</scope>
    <source>
        <strain evidence="2">CBS 123565</strain>
    </source>
</reference>
<dbReference type="EMBL" id="MU853404">
    <property type="protein sequence ID" value="KAK4136307.1"/>
    <property type="molecule type" value="Genomic_DNA"/>
</dbReference>
<proteinExistence type="predicted"/>
<organism evidence="2 3">
    <name type="scientific">Trichocladium antarcticum</name>
    <dbReference type="NCBI Taxonomy" id="1450529"/>
    <lineage>
        <taxon>Eukaryota</taxon>
        <taxon>Fungi</taxon>
        <taxon>Dikarya</taxon>
        <taxon>Ascomycota</taxon>
        <taxon>Pezizomycotina</taxon>
        <taxon>Sordariomycetes</taxon>
        <taxon>Sordariomycetidae</taxon>
        <taxon>Sordariales</taxon>
        <taxon>Chaetomiaceae</taxon>
        <taxon>Trichocladium</taxon>
    </lineage>
</organism>
<sequence>MRSEAQIVPNGYWILGKQTCLGGVFVVCFWLSLSVSAYESTTSPPTTATSSSPAAFSRPRVARGTASACRAWRARTRPASCPGQRAASRKPSRHLHQRGHPVEVLVLYCGGLQKMANHRRRS</sequence>
<gene>
    <name evidence="2" type="ORF">BT67DRAFT_238388</name>
</gene>
<accession>A0AAN6UNI2</accession>
<reference evidence="2" key="2">
    <citation type="submission" date="2023-05" db="EMBL/GenBank/DDBJ databases">
        <authorList>
            <consortium name="Lawrence Berkeley National Laboratory"/>
            <person name="Steindorff A."/>
            <person name="Hensen N."/>
            <person name="Bonometti L."/>
            <person name="Westerberg I."/>
            <person name="Brannstrom I.O."/>
            <person name="Guillou S."/>
            <person name="Cros-Aarteil S."/>
            <person name="Calhoun S."/>
            <person name="Haridas S."/>
            <person name="Kuo A."/>
            <person name="Mondo S."/>
            <person name="Pangilinan J."/>
            <person name="Riley R."/>
            <person name="Labutti K."/>
            <person name="Andreopoulos B."/>
            <person name="Lipzen A."/>
            <person name="Chen C."/>
            <person name="Yanf M."/>
            <person name="Daum C."/>
            <person name="Ng V."/>
            <person name="Clum A."/>
            <person name="Ohm R."/>
            <person name="Martin F."/>
            <person name="Silar P."/>
            <person name="Natvig D."/>
            <person name="Lalanne C."/>
            <person name="Gautier V."/>
            <person name="Ament-Velasquez S.L."/>
            <person name="Kruys A."/>
            <person name="Hutchinson M.I."/>
            <person name="Powell A.J."/>
            <person name="Barry K."/>
            <person name="Miller A.N."/>
            <person name="Grigoriev I.V."/>
            <person name="Debuchy R."/>
            <person name="Gladieux P."/>
            <person name="Thoren M.H."/>
            <person name="Johannesson H."/>
        </authorList>
    </citation>
    <scope>NUCLEOTIDE SEQUENCE</scope>
    <source>
        <strain evidence="2">CBS 123565</strain>
    </source>
</reference>
<comment type="caution">
    <text evidence="2">The sequence shown here is derived from an EMBL/GenBank/DDBJ whole genome shotgun (WGS) entry which is preliminary data.</text>
</comment>
<dbReference type="Proteomes" id="UP001304895">
    <property type="component" value="Unassembled WGS sequence"/>
</dbReference>
<keyword evidence="3" id="KW-1185">Reference proteome</keyword>
<evidence type="ECO:0000313" key="3">
    <source>
        <dbReference type="Proteomes" id="UP001304895"/>
    </source>
</evidence>
<feature type="region of interest" description="Disordered" evidence="1">
    <location>
        <begin position="39"/>
        <end position="59"/>
    </location>
</feature>
<feature type="region of interest" description="Disordered" evidence="1">
    <location>
        <begin position="75"/>
        <end position="98"/>
    </location>
</feature>
<evidence type="ECO:0000256" key="1">
    <source>
        <dbReference type="SAM" id="MobiDB-lite"/>
    </source>
</evidence>
<name>A0AAN6UNI2_9PEZI</name>
<evidence type="ECO:0000313" key="2">
    <source>
        <dbReference type="EMBL" id="KAK4136307.1"/>
    </source>
</evidence>
<dbReference type="AlphaFoldDB" id="A0AAN6UNI2"/>
<protein>
    <submittedName>
        <fullName evidence="2">Uncharacterized protein</fullName>
    </submittedName>
</protein>
<feature type="compositionally biased region" description="Low complexity" evidence="1">
    <location>
        <begin position="40"/>
        <end position="55"/>
    </location>
</feature>
<feature type="compositionally biased region" description="Basic residues" evidence="1">
    <location>
        <begin position="87"/>
        <end position="98"/>
    </location>
</feature>